<dbReference type="SUPFAM" id="SSF53067">
    <property type="entry name" value="Actin-like ATPase domain"/>
    <property type="match status" value="1"/>
</dbReference>
<name>A0A653L4X7_AERVE</name>
<dbReference type="SUPFAM" id="SSF46785">
    <property type="entry name" value="Winged helix' DNA-binding domain"/>
    <property type="match status" value="1"/>
</dbReference>
<dbReference type="PANTHER" id="PTHR18964">
    <property type="entry name" value="ROK (REPRESSOR, ORF, KINASE) FAMILY"/>
    <property type="match status" value="1"/>
</dbReference>
<comment type="similarity">
    <text evidence="1">Belongs to the ROK (NagC/XylR) family.</text>
</comment>
<dbReference type="InterPro" id="IPR036390">
    <property type="entry name" value="WH_DNA-bd_sf"/>
</dbReference>
<dbReference type="AlphaFoldDB" id="A0A653L4X7"/>
<evidence type="ECO:0000313" key="2">
    <source>
        <dbReference type="EMBL" id="VXA86323.1"/>
    </source>
</evidence>
<dbReference type="EMBL" id="CABWLC010000013">
    <property type="protein sequence ID" value="VXA86323.1"/>
    <property type="molecule type" value="Genomic_DNA"/>
</dbReference>
<dbReference type="GO" id="GO:0006351">
    <property type="term" value="P:DNA-templated transcription"/>
    <property type="evidence" value="ECO:0007669"/>
    <property type="project" value="TreeGrafter"/>
</dbReference>
<sequence length="418" mass="46679">MKIASLFFSAFAQYPMNEIVKGSIDLIRQLNYGLVYASLEEHKELSRTDLSRLTGLSPASITKITRELLDGGLVVTCGESSVGRGRRQTLLRINERRFQFLSMRLGRGYVDMALFDFSGRSLARQRHLFTEEERADLLGSLVHAIKVFLPRKSLSLACIALCLPGQVERHSGMVKHFPFYDLRNWPLGPTLQQAFSVPVLVSGDVRTWIQAEREWGAAKNCADAVLVFVHNDIGVGMVVNGQLIESENALLGDLSHLQLEPYGQRCYCGGFGCACTLVTNQALEAQYRDLRERMQEHDLPESVTIRELCELALAGNSLCQDILHQAAGRLSKVLSNLICLLNPGKLLLGGEITRADRLLFPMLHQSLASQLPAEYLVRLQIESTHFYEDPTKPTSVQVHKALRDGSLLLELLRSCQES</sequence>
<dbReference type="PANTHER" id="PTHR18964:SF149">
    <property type="entry name" value="BIFUNCTIONAL UDP-N-ACETYLGLUCOSAMINE 2-EPIMERASE_N-ACETYLMANNOSAMINE KINASE"/>
    <property type="match status" value="1"/>
</dbReference>
<dbReference type="Gene3D" id="3.30.420.40">
    <property type="match status" value="2"/>
</dbReference>
<evidence type="ECO:0008006" key="4">
    <source>
        <dbReference type="Google" id="ProtNLM"/>
    </source>
</evidence>
<evidence type="ECO:0000313" key="3">
    <source>
        <dbReference type="Proteomes" id="UP000439123"/>
    </source>
</evidence>
<accession>A0A653L4X7</accession>
<dbReference type="Proteomes" id="UP000439123">
    <property type="component" value="Unassembled WGS sequence"/>
</dbReference>
<dbReference type="InterPro" id="IPR043129">
    <property type="entry name" value="ATPase_NBD"/>
</dbReference>
<evidence type="ECO:0000256" key="1">
    <source>
        <dbReference type="ARBA" id="ARBA00006479"/>
    </source>
</evidence>
<dbReference type="InterPro" id="IPR000600">
    <property type="entry name" value="ROK"/>
</dbReference>
<reference evidence="2 3" key="1">
    <citation type="submission" date="2019-10" db="EMBL/GenBank/DDBJ databases">
        <authorList>
            <person name="Karimi E."/>
        </authorList>
    </citation>
    <scope>NUCLEOTIDE SEQUENCE [LARGE SCALE GENOMIC DNA]</scope>
    <source>
        <strain evidence="2">Aeromonas sp. 8C</strain>
    </source>
</reference>
<protein>
    <recommendedName>
        <fullName evidence="4">ROK family transcriptional regulator</fullName>
    </recommendedName>
</protein>
<organism evidence="2 3">
    <name type="scientific">Aeromonas veronii</name>
    <dbReference type="NCBI Taxonomy" id="654"/>
    <lineage>
        <taxon>Bacteria</taxon>
        <taxon>Pseudomonadati</taxon>
        <taxon>Pseudomonadota</taxon>
        <taxon>Gammaproteobacteria</taxon>
        <taxon>Aeromonadales</taxon>
        <taxon>Aeromonadaceae</taxon>
        <taxon>Aeromonas</taxon>
    </lineage>
</organism>
<proteinExistence type="inferred from homology"/>
<dbReference type="Gene3D" id="1.10.10.10">
    <property type="entry name" value="Winged helix-like DNA-binding domain superfamily/Winged helix DNA-binding domain"/>
    <property type="match status" value="1"/>
</dbReference>
<dbReference type="Pfam" id="PF00480">
    <property type="entry name" value="ROK"/>
    <property type="match status" value="1"/>
</dbReference>
<gene>
    <name evidence="2" type="ORF">AERO8C_200010</name>
</gene>
<dbReference type="InterPro" id="IPR036388">
    <property type="entry name" value="WH-like_DNA-bd_sf"/>
</dbReference>
<dbReference type="GO" id="GO:0003677">
    <property type="term" value="F:DNA binding"/>
    <property type="evidence" value="ECO:0007669"/>
    <property type="project" value="TreeGrafter"/>
</dbReference>